<comment type="caution">
    <text evidence="13">The sequence shown here is derived from an EMBL/GenBank/DDBJ whole genome shotgun (WGS) entry which is preliminary data.</text>
</comment>
<proteinExistence type="inferred from homology"/>
<organism evidence="13 14">
    <name type="scientific">Molorchus minor</name>
    <dbReference type="NCBI Taxonomy" id="1323400"/>
    <lineage>
        <taxon>Eukaryota</taxon>
        <taxon>Metazoa</taxon>
        <taxon>Ecdysozoa</taxon>
        <taxon>Arthropoda</taxon>
        <taxon>Hexapoda</taxon>
        <taxon>Insecta</taxon>
        <taxon>Pterygota</taxon>
        <taxon>Neoptera</taxon>
        <taxon>Endopterygota</taxon>
        <taxon>Coleoptera</taxon>
        <taxon>Polyphaga</taxon>
        <taxon>Cucujiformia</taxon>
        <taxon>Chrysomeloidea</taxon>
        <taxon>Cerambycidae</taxon>
        <taxon>Lamiinae</taxon>
        <taxon>Monochamini</taxon>
        <taxon>Molorchus</taxon>
    </lineage>
</organism>
<feature type="region of interest" description="Disordered" evidence="12">
    <location>
        <begin position="140"/>
        <end position="166"/>
    </location>
</feature>
<evidence type="ECO:0000256" key="11">
    <source>
        <dbReference type="ARBA" id="ARBA00024615"/>
    </source>
</evidence>
<evidence type="ECO:0000313" key="14">
    <source>
        <dbReference type="Proteomes" id="UP001162164"/>
    </source>
</evidence>
<name>A0ABQ9IX14_9CUCU</name>
<evidence type="ECO:0000256" key="9">
    <source>
        <dbReference type="ARBA" id="ARBA00023136"/>
    </source>
</evidence>
<reference evidence="13" key="1">
    <citation type="journal article" date="2023" name="Insect Mol. Biol.">
        <title>Genome sequencing provides insights into the evolution of gene families encoding plant cell wall-degrading enzymes in longhorned beetles.</title>
        <authorList>
            <person name="Shin N.R."/>
            <person name="Okamura Y."/>
            <person name="Kirsch R."/>
            <person name="Pauchet Y."/>
        </authorList>
    </citation>
    <scope>NUCLEOTIDE SEQUENCE</scope>
    <source>
        <strain evidence="13">MMC_N1</strain>
    </source>
</reference>
<dbReference type="Proteomes" id="UP001162164">
    <property type="component" value="Unassembled WGS sequence"/>
</dbReference>
<feature type="compositionally biased region" description="Basic and acidic residues" evidence="12">
    <location>
        <begin position="141"/>
        <end position="162"/>
    </location>
</feature>
<protein>
    <recommendedName>
        <fullName evidence="4">Autophagy-related protein 2</fullName>
    </recommendedName>
</protein>
<evidence type="ECO:0000256" key="3">
    <source>
        <dbReference type="ARBA" id="ARBA00009714"/>
    </source>
</evidence>
<evidence type="ECO:0000256" key="10">
    <source>
        <dbReference type="ARBA" id="ARBA00024479"/>
    </source>
</evidence>
<evidence type="ECO:0000313" key="13">
    <source>
        <dbReference type="EMBL" id="KAJ8967898.1"/>
    </source>
</evidence>
<comment type="catalytic activity">
    <reaction evidence="10">
        <text>a 1,2-diacyl-sn-glycero-3-phospho-L-serine(in) = a 1,2-diacyl-sn-glycero-3-phospho-L-serine(out)</text>
        <dbReference type="Rhea" id="RHEA:38663"/>
        <dbReference type="ChEBI" id="CHEBI:57262"/>
    </reaction>
</comment>
<keyword evidence="5" id="KW-0813">Transport</keyword>
<feature type="region of interest" description="Disordered" evidence="12">
    <location>
        <begin position="681"/>
        <end position="708"/>
    </location>
</feature>
<keyword evidence="9" id="KW-0472">Membrane</keyword>
<evidence type="ECO:0000256" key="6">
    <source>
        <dbReference type="ARBA" id="ARBA00022824"/>
    </source>
</evidence>
<sequence>MNLQTLIFESIWNSMTSSMQLAYKNVRKNRMLRILQNTSHPYEGIELFAIEYSDEAGDDPPGDETTDLTSQDSKKVILGAIHCQTKKFILQGVTLSTIEFVQARREHFRDRSYFHNLSHLKMKKRDSAIELIQKTTVNDIQDDKDNKSENGERTPTDEKKNSAEIPNELNGHRHVILFGKFSSKQSSQKMLLDQSFHRSKFGIPNTILITTSISYLVELANGIASPDIEDNSNVAHKPKCSAKAMSGLDYQRVEQELQQQLQPFPNFQAGGLQGAHGWSSGAVDESDTEENFLPMKNAMSGMYDSTLSGISSSMDSSVSSSMASSVTEQNSDPTAEISHFQIRLSSLAVLLLHEDLLVNSPDSHQILAPSSVHQMQQTAEGFFNKMGHFVFSAYGNKDFENAKTAFENACDMNHIRLLATPVQVEGDEKTTLSAFSITGSLSVAKMEVLECLYSKPEKTVEYVPLLTFTDAMSLQTSTPNTAKPSLKLNFKHMEKTGRNGAPRRSSIPRTDVILTLNKCSVDFDISIVDRITALLNHPDICVVDKPPYNPWNTNTIPEQLQMNGSAESRFPIPDFRPPHDLNRVPWWKRHVRPDYLSLMFSDATFQKTFQPNQAFEEYNIQARGLNLKAGFEEKPVLDALLQLRLHIKMYPAKSHDLDECMENEQDPMTTSFYGAFENQSNKQPGPFSAKKVVHESDTPHGKPQRDDAEELIIPGDKHEINEFMTSTIESCKVHVEVFLPSVSIQLATKHIYELIYNRINNDLLLWEPSAPKSKTNIYENPTYNYAAFGRNVIIDGQETFAMCKSGIQYESDSDSDELEGSGCNVFYSTYEKSTRFAIKQQHLSENLIRNRGQTNLILDIQIGQGLLCMNCPVRDVSTNNVIPGQQGEFLINFENGNIFIVNGYKADPNLGYVCVQVHTAQLYHCDMTSIPSLSQPLKEIGTTTGRHLHPTIYKSGVWNTCKRKG</sequence>
<evidence type="ECO:0000256" key="8">
    <source>
        <dbReference type="ARBA" id="ARBA00023055"/>
    </source>
</evidence>
<keyword evidence="14" id="KW-1185">Reference proteome</keyword>
<evidence type="ECO:0000256" key="1">
    <source>
        <dbReference type="ARBA" id="ARBA00004406"/>
    </source>
</evidence>
<dbReference type="EMBL" id="JAPWTJ010002106">
    <property type="protein sequence ID" value="KAJ8967898.1"/>
    <property type="molecule type" value="Genomic_DNA"/>
</dbReference>
<evidence type="ECO:0000256" key="2">
    <source>
        <dbReference type="ARBA" id="ARBA00004623"/>
    </source>
</evidence>
<gene>
    <name evidence="13" type="ORF">NQ317_015420</name>
</gene>
<keyword evidence="6" id="KW-0256">Endoplasmic reticulum</keyword>
<comment type="subcellular location">
    <subcellularLocation>
        <location evidence="1">Endoplasmic reticulum membrane</location>
        <topology evidence="1">Peripheral membrane protein</topology>
    </subcellularLocation>
    <subcellularLocation>
        <location evidence="2">Preautophagosomal structure membrane</location>
        <topology evidence="2">Peripheral membrane protein</topology>
    </subcellularLocation>
</comment>
<dbReference type="PANTHER" id="PTHR13190:SF1">
    <property type="entry name" value="AUTOPHAGY-RELATED 2, ISOFORM A"/>
    <property type="match status" value="1"/>
</dbReference>
<keyword evidence="8" id="KW-0445">Lipid transport</keyword>
<comment type="similarity">
    <text evidence="3">Belongs to the ATG2 family.</text>
</comment>
<comment type="catalytic activity">
    <reaction evidence="11">
        <text>a 1,2-diacyl-sn-glycero-3-phosphoethanolamine(in) = a 1,2-diacyl-sn-glycero-3-phosphoethanolamine(out)</text>
        <dbReference type="Rhea" id="RHEA:38895"/>
        <dbReference type="ChEBI" id="CHEBI:64612"/>
    </reaction>
</comment>
<keyword evidence="7" id="KW-0072">Autophagy</keyword>
<accession>A0ABQ9IX14</accession>
<evidence type="ECO:0000256" key="4">
    <source>
        <dbReference type="ARBA" id="ARBA00018070"/>
    </source>
</evidence>
<evidence type="ECO:0000256" key="5">
    <source>
        <dbReference type="ARBA" id="ARBA00022448"/>
    </source>
</evidence>
<feature type="compositionally biased region" description="Basic and acidic residues" evidence="12">
    <location>
        <begin position="692"/>
        <end position="706"/>
    </location>
</feature>
<evidence type="ECO:0000256" key="12">
    <source>
        <dbReference type="SAM" id="MobiDB-lite"/>
    </source>
</evidence>
<dbReference type="InterPro" id="IPR026849">
    <property type="entry name" value="ATG2"/>
</dbReference>
<evidence type="ECO:0000256" key="7">
    <source>
        <dbReference type="ARBA" id="ARBA00023006"/>
    </source>
</evidence>
<dbReference type="PANTHER" id="PTHR13190">
    <property type="entry name" value="AUTOPHAGY-RELATED 2, ISOFORM A"/>
    <property type="match status" value="1"/>
</dbReference>